<dbReference type="Proteomes" id="UP001497480">
    <property type="component" value="Unassembled WGS sequence"/>
</dbReference>
<feature type="compositionally biased region" description="Basic residues" evidence="1">
    <location>
        <begin position="72"/>
        <end position="87"/>
    </location>
</feature>
<comment type="caution">
    <text evidence="2">The sequence shown here is derived from an EMBL/GenBank/DDBJ whole genome shotgun (WGS) entry which is preliminary data.</text>
</comment>
<sequence length="93" mass="10895">MAKPVKKSSPKKNGNPVLNKLPEGIEHWIIRPMQRKNGKIYKIYIHKVRKITLRSVKEVERFEMYGSLPNRKGNKISKKKTTLKKKSNLPLEE</sequence>
<gene>
    <name evidence="2" type="ORF">LLUT_LOCUS3718</name>
</gene>
<dbReference type="EMBL" id="CAXHTB010000003">
    <property type="protein sequence ID" value="CAL0302658.1"/>
    <property type="molecule type" value="Genomic_DNA"/>
</dbReference>
<evidence type="ECO:0000256" key="1">
    <source>
        <dbReference type="SAM" id="MobiDB-lite"/>
    </source>
</evidence>
<accession>A0AAV1W0H4</accession>
<evidence type="ECO:0000313" key="3">
    <source>
        <dbReference type="Proteomes" id="UP001497480"/>
    </source>
</evidence>
<reference evidence="2 3" key="1">
    <citation type="submission" date="2024-03" db="EMBL/GenBank/DDBJ databases">
        <authorList>
            <person name="Martinez-Hernandez J."/>
        </authorList>
    </citation>
    <scope>NUCLEOTIDE SEQUENCE [LARGE SCALE GENOMIC DNA]</scope>
</reference>
<proteinExistence type="predicted"/>
<feature type="region of interest" description="Disordered" evidence="1">
    <location>
        <begin position="68"/>
        <end position="93"/>
    </location>
</feature>
<organism evidence="2 3">
    <name type="scientific">Lupinus luteus</name>
    <name type="common">European yellow lupine</name>
    <dbReference type="NCBI Taxonomy" id="3873"/>
    <lineage>
        <taxon>Eukaryota</taxon>
        <taxon>Viridiplantae</taxon>
        <taxon>Streptophyta</taxon>
        <taxon>Embryophyta</taxon>
        <taxon>Tracheophyta</taxon>
        <taxon>Spermatophyta</taxon>
        <taxon>Magnoliopsida</taxon>
        <taxon>eudicotyledons</taxon>
        <taxon>Gunneridae</taxon>
        <taxon>Pentapetalae</taxon>
        <taxon>rosids</taxon>
        <taxon>fabids</taxon>
        <taxon>Fabales</taxon>
        <taxon>Fabaceae</taxon>
        <taxon>Papilionoideae</taxon>
        <taxon>50 kb inversion clade</taxon>
        <taxon>genistoids sensu lato</taxon>
        <taxon>core genistoids</taxon>
        <taxon>Genisteae</taxon>
        <taxon>Lupinus</taxon>
    </lineage>
</organism>
<evidence type="ECO:0000313" key="2">
    <source>
        <dbReference type="EMBL" id="CAL0302658.1"/>
    </source>
</evidence>
<keyword evidence="3" id="KW-1185">Reference proteome</keyword>
<dbReference type="AlphaFoldDB" id="A0AAV1W0H4"/>
<name>A0AAV1W0H4_LUPLU</name>
<protein>
    <submittedName>
        <fullName evidence="2">Uncharacterized protein</fullName>
    </submittedName>
</protein>